<evidence type="ECO:0000313" key="4">
    <source>
        <dbReference type="Proteomes" id="UP001319827"/>
    </source>
</evidence>
<dbReference type="PANTHER" id="PTHR33269">
    <property type="entry name" value="NADH-UBIQUINONE OXIDOREDUCTASE CHAIN 6"/>
    <property type="match status" value="1"/>
</dbReference>
<feature type="transmembrane region" description="Helical" evidence="2">
    <location>
        <begin position="30"/>
        <end position="51"/>
    </location>
</feature>
<dbReference type="EC" id="7.1.1.-" evidence="2"/>
<keyword evidence="4" id="KW-1185">Reference proteome</keyword>
<sequence>MSGILIGFFSLLAVLFAVLVILLRQPMRAALALVSLMISLAAIYACLGAHVVAVFQVLIYVGAVMVFMVYTIMLLDERDSSFRHPYSRLAAPALATAALVAAAFWKLLGTLPAVPQGAAVADPFTFASFSLAFMKHYWFHFELATVLLLVGILAAWTALKEGRDG</sequence>
<proteinExistence type="inferred from homology"/>
<keyword evidence="2" id="KW-0520">NAD</keyword>
<accession>A0ABM8HY04</accession>
<keyword evidence="2" id="KW-0472">Membrane</keyword>
<feature type="transmembrane region" description="Helical" evidence="2">
    <location>
        <begin position="87"/>
        <end position="105"/>
    </location>
</feature>
<keyword evidence="2" id="KW-0874">Quinone</keyword>
<evidence type="ECO:0000256" key="2">
    <source>
        <dbReference type="RuleBase" id="RU004429"/>
    </source>
</evidence>
<keyword evidence="2" id="KW-0812">Transmembrane</keyword>
<keyword evidence="2" id="KW-1003">Cell membrane</keyword>
<dbReference type="InterPro" id="IPR042106">
    <property type="entry name" value="Nuo/plastoQ_OxRdtase_6_NuoJ"/>
</dbReference>
<reference evidence="3 4" key="2">
    <citation type="journal article" date="2021" name="Int. J. Syst. Evol. Microbiol.">
        <title>Isolation and Polyphasic Characterization of Desulfuromonas versatilis sp. Nov., an Electrogenic Bacteria Capable of Versatile Metabolism Isolated from a Graphene Oxide-Reducing Enrichment Culture.</title>
        <authorList>
            <person name="Xie L."/>
            <person name="Yoshida N."/>
            <person name="Ishii S."/>
            <person name="Meng L."/>
        </authorList>
    </citation>
    <scope>NUCLEOTIDE SEQUENCE [LARGE SCALE GENOMIC DNA]</scope>
    <source>
        <strain evidence="3 4">NIT-T3</strain>
    </source>
</reference>
<feature type="transmembrane region" description="Helical" evidence="2">
    <location>
        <begin position="57"/>
        <end position="75"/>
    </location>
</feature>
<evidence type="ECO:0000256" key="1">
    <source>
        <dbReference type="ARBA" id="ARBA00005698"/>
    </source>
</evidence>
<protein>
    <recommendedName>
        <fullName evidence="2">NADH-quinone oxidoreductase subunit J</fullName>
        <ecNumber evidence="2">7.1.1.-</ecNumber>
    </recommendedName>
</protein>
<comment type="function">
    <text evidence="2">NDH-1 shuttles electrons from NADH, via FMN and iron-sulfur (Fe-S) centers, to quinones in the respiratory chain. Couples the redox reaction to proton translocation (for every two electrons transferred, four hydrogen ions are translocated across the cytoplasmic membrane), and thus conserves the redox energy in a proton gradient.</text>
</comment>
<dbReference type="PANTHER" id="PTHR33269:SF17">
    <property type="entry name" value="NADH-UBIQUINONE OXIDOREDUCTASE CHAIN 6"/>
    <property type="match status" value="1"/>
</dbReference>
<comment type="catalytic activity">
    <reaction evidence="2">
        <text>a quinone + NADH + 5 H(+)(in) = a quinol + NAD(+) + 4 H(+)(out)</text>
        <dbReference type="Rhea" id="RHEA:57888"/>
        <dbReference type="ChEBI" id="CHEBI:15378"/>
        <dbReference type="ChEBI" id="CHEBI:24646"/>
        <dbReference type="ChEBI" id="CHEBI:57540"/>
        <dbReference type="ChEBI" id="CHEBI:57945"/>
        <dbReference type="ChEBI" id="CHEBI:132124"/>
    </reaction>
</comment>
<dbReference type="Pfam" id="PF00499">
    <property type="entry name" value="Oxidored_q3"/>
    <property type="match status" value="1"/>
</dbReference>
<feature type="transmembrane region" description="Helical" evidence="2">
    <location>
        <begin position="6"/>
        <end position="23"/>
    </location>
</feature>
<evidence type="ECO:0000313" key="3">
    <source>
        <dbReference type="EMBL" id="BCR05687.1"/>
    </source>
</evidence>
<organism evidence="3 4">
    <name type="scientific">Desulfuromonas versatilis</name>
    <dbReference type="NCBI Taxonomy" id="2802975"/>
    <lineage>
        <taxon>Bacteria</taxon>
        <taxon>Pseudomonadati</taxon>
        <taxon>Thermodesulfobacteriota</taxon>
        <taxon>Desulfuromonadia</taxon>
        <taxon>Desulfuromonadales</taxon>
        <taxon>Desulfuromonadaceae</taxon>
        <taxon>Desulfuromonas</taxon>
    </lineage>
</organism>
<dbReference type="InterPro" id="IPR001457">
    <property type="entry name" value="NADH_UbQ/plastoQ_OxRdtase_su6"/>
</dbReference>
<dbReference type="Gene3D" id="1.20.120.1200">
    <property type="entry name" value="NADH-ubiquinone/plastoquinone oxidoreductase chain 6, subunit NuoJ"/>
    <property type="match status" value="1"/>
</dbReference>
<dbReference type="Proteomes" id="UP001319827">
    <property type="component" value="Chromosome"/>
</dbReference>
<dbReference type="RefSeq" id="WP_221249095.1">
    <property type="nucleotide sequence ID" value="NZ_AP024355.1"/>
</dbReference>
<gene>
    <name evidence="3" type="ORF">DESUT3_27560</name>
</gene>
<reference evidence="3 4" key="1">
    <citation type="journal article" date="2016" name="C (Basel)">
        <title>Selective Growth of and Electricity Production by Marine Exoelectrogenic Bacteria in Self-Aggregated Hydrogel of Microbially Reduced Graphene Oxide.</title>
        <authorList>
            <person name="Yoshida N."/>
            <person name="Goto Y."/>
            <person name="Miyata Y."/>
        </authorList>
    </citation>
    <scope>NUCLEOTIDE SEQUENCE [LARGE SCALE GENOMIC DNA]</scope>
    <source>
        <strain evidence="3 4">NIT-T3</strain>
    </source>
</reference>
<keyword evidence="2" id="KW-1133">Transmembrane helix</keyword>
<feature type="transmembrane region" description="Helical" evidence="2">
    <location>
        <begin position="137"/>
        <end position="159"/>
    </location>
</feature>
<comment type="similarity">
    <text evidence="1 2">Belongs to the complex I subunit 6 family.</text>
</comment>
<comment type="subcellular location">
    <subcellularLocation>
        <location evidence="2">Cell membrane</location>
        <topology evidence="2">Multi-pass membrane protein</topology>
    </subcellularLocation>
</comment>
<name>A0ABM8HY04_9BACT</name>
<dbReference type="EMBL" id="AP024355">
    <property type="protein sequence ID" value="BCR05687.1"/>
    <property type="molecule type" value="Genomic_DNA"/>
</dbReference>